<dbReference type="GO" id="GO:0016491">
    <property type="term" value="F:oxidoreductase activity"/>
    <property type="evidence" value="ECO:0007669"/>
    <property type="project" value="UniProtKB-KW"/>
</dbReference>
<dbReference type="SUPFAM" id="SSF50129">
    <property type="entry name" value="GroES-like"/>
    <property type="match status" value="1"/>
</dbReference>
<gene>
    <name evidence="7" type="ORF">FHS18_005651</name>
</gene>
<keyword evidence="3" id="KW-0862">Zinc</keyword>
<accession>A0A7W5B346</accession>
<name>A0A7W5B346_9BACL</name>
<dbReference type="GO" id="GO:0046872">
    <property type="term" value="F:metal ion binding"/>
    <property type="evidence" value="ECO:0007669"/>
    <property type="project" value="UniProtKB-KW"/>
</dbReference>
<dbReference type="Gene3D" id="3.40.50.720">
    <property type="entry name" value="NAD(P)-binding Rossmann-like Domain"/>
    <property type="match status" value="1"/>
</dbReference>
<dbReference type="Pfam" id="PF16912">
    <property type="entry name" value="Glu_dehyd_C"/>
    <property type="match status" value="1"/>
</dbReference>
<comment type="caution">
    <text evidence="7">The sequence shown here is derived from an EMBL/GenBank/DDBJ whole genome shotgun (WGS) entry which is preliminary data.</text>
</comment>
<keyword evidence="4" id="KW-0560">Oxidoreductase</keyword>
<sequence length="390" mass="42714">MKAVKITGMNGDGNGKGKSVVVTEQERPTIRQPNEVLAKVLCVGLDGTDRELINGPYGTPPAGETELIFGHEALGVVVETGSEVGLKKGDLVSIVVRRACHEPACVNCRNGRSDYCQSGAYTERGIKGAHGYLTEYIVDEERFFIKIPTECRDYGMLAEPQSIVEKVWDEVQHIQQRLIWQPKEALVLGSGPLGLLAALTSRCLDLNVHVWSMSAPDSPEAQLIERIGGVYHQAGKGDGSQTLSDYVKQLGLTVDLIWECTGYSPLVFEAIDVLGPNGVLAMLGLSAGGRKTELATDHLNMEMVLENKCVVGSVNAARKHFETGIYRLQQMNEKFPGIFSQLLTKRLAIEDVPTFRFEEAGIKAVVDLVPPSMWEREANNHQAVEYSFSV</sequence>
<evidence type="ECO:0000256" key="1">
    <source>
        <dbReference type="ARBA" id="ARBA00001947"/>
    </source>
</evidence>
<reference evidence="7 8" key="1">
    <citation type="submission" date="2020-08" db="EMBL/GenBank/DDBJ databases">
        <title>Genomic Encyclopedia of Type Strains, Phase III (KMG-III): the genomes of soil and plant-associated and newly described type strains.</title>
        <authorList>
            <person name="Whitman W."/>
        </authorList>
    </citation>
    <scope>NUCLEOTIDE SEQUENCE [LARGE SCALE GENOMIC DNA]</scope>
    <source>
        <strain evidence="7 8">CECT 5862</strain>
    </source>
</reference>
<dbReference type="AlphaFoldDB" id="A0A7W5B346"/>
<evidence type="ECO:0000256" key="4">
    <source>
        <dbReference type="ARBA" id="ARBA00023002"/>
    </source>
</evidence>
<keyword evidence="2" id="KW-0479">Metal-binding</keyword>
<dbReference type="InterPro" id="IPR036291">
    <property type="entry name" value="NAD(P)-bd_dom_sf"/>
</dbReference>
<dbReference type="CDD" id="cd08230">
    <property type="entry name" value="glucose_DH"/>
    <property type="match status" value="1"/>
</dbReference>
<dbReference type="RefSeq" id="WP_183603610.1">
    <property type="nucleotide sequence ID" value="NZ_JACHXK010000019.1"/>
</dbReference>
<evidence type="ECO:0000313" key="7">
    <source>
        <dbReference type="EMBL" id="MBB3113539.1"/>
    </source>
</evidence>
<dbReference type="Pfam" id="PF08240">
    <property type="entry name" value="ADH_N"/>
    <property type="match status" value="1"/>
</dbReference>
<dbReference type="InterPro" id="IPR011032">
    <property type="entry name" value="GroES-like_sf"/>
</dbReference>
<organism evidence="7 8">
    <name type="scientific">Paenibacillus phyllosphaerae</name>
    <dbReference type="NCBI Taxonomy" id="274593"/>
    <lineage>
        <taxon>Bacteria</taxon>
        <taxon>Bacillati</taxon>
        <taxon>Bacillota</taxon>
        <taxon>Bacilli</taxon>
        <taxon>Bacillales</taxon>
        <taxon>Paenibacillaceae</taxon>
        <taxon>Paenibacillus</taxon>
    </lineage>
</organism>
<evidence type="ECO:0000259" key="5">
    <source>
        <dbReference type="Pfam" id="PF08240"/>
    </source>
</evidence>
<keyword evidence="8" id="KW-1185">Reference proteome</keyword>
<feature type="domain" description="Alcohol dehydrogenase-like N-terminal" evidence="5">
    <location>
        <begin position="32"/>
        <end position="148"/>
    </location>
</feature>
<comment type="cofactor">
    <cofactor evidence="1">
        <name>Zn(2+)</name>
        <dbReference type="ChEBI" id="CHEBI:29105"/>
    </cofactor>
</comment>
<evidence type="ECO:0000313" key="8">
    <source>
        <dbReference type="Proteomes" id="UP000570361"/>
    </source>
</evidence>
<dbReference type="PANTHER" id="PTHR43189">
    <property type="entry name" value="ZINC-TYPE ALCOHOL DEHYDROGENASE-LIKE PROTEIN C1198.01-RELATED"/>
    <property type="match status" value="1"/>
</dbReference>
<dbReference type="InterPro" id="IPR013154">
    <property type="entry name" value="ADH-like_N"/>
</dbReference>
<dbReference type="EMBL" id="JACHXK010000019">
    <property type="protein sequence ID" value="MBB3113539.1"/>
    <property type="molecule type" value="Genomic_DNA"/>
</dbReference>
<dbReference type="Gene3D" id="3.90.180.10">
    <property type="entry name" value="Medium-chain alcohol dehydrogenases, catalytic domain"/>
    <property type="match status" value="1"/>
</dbReference>
<evidence type="ECO:0000259" key="6">
    <source>
        <dbReference type="Pfam" id="PF16912"/>
    </source>
</evidence>
<dbReference type="Proteomes" id="UP000570361">
    <property type="component" value="Unassembled WGS sequence"/>
</dbReference>
<dbReference type="PANTHER" id="PTHR43189:SF2">
    <property type="entry name" value="GLUCOSE 1-DEHYDROGENASE"/>
    <property type="match status" value="1"/>
</dbReference>
<proteinExistence type="predicted"/>
<dbReference type="InterPro" id="IPR031640">
    <property type="entry name" value="Glu_dehyd_C"/>
</dbReference>
<protein>
    <submittedName>
        <fullName evidence="7">Threonine dehydrogenase-like Zn-dependent dehydrogenase</fullName>
    </submittedName>
</protein>
<evidence type="ECO:0000256" key="3">
    <source>
        <dbReference type="ARBA" id="ARBA00022833"/>
    </source>
</evidence>
<feature type="domain" description="Glucose dehydrogenase C-terminal" evidence="6">
    <location>
        <begin position="153"/>
        <end position="368"/>
    </location>
</feature>
<dbReference type="SUPFAM" id="SSF51735">
    <property type="entry name" value="NAD(P)-binding Rossmann-fold domains"/>
    <property type="match status" value="1"/>
</dbReference>
<evidence type="ECO:0000256" key="2">
    <source>
        <dbReference type="ARBA" id="ARBA00022723"/>
    </source>
</evidence>